<dbReference type="PANTHER" id="PTHR45947:SF3">
    <property type="entry name" value="SULFOQUINOVOSYL TRANSFERASE SQD2"/>
    <property type="match status" value="1"/>
</dbReference>
<dbReference type="Pfam" id="PF13439">
    <property type="entry name" value="Glyco_transf_4"/>
    <property type="match status" value="1"/>
</dbReference>
<sequence length="285" mass="32342">MKILYVTANMSSKWGGPTKVVAELTEKLVEKGVEITIFSPFKRDEELKIVKPEGVKLQLFPQNFIDKLWTSYSSGFAKAIEQNVHKFNIIHIHEIWHYPHYIAYKAAKKAGKPYVITIHGALNPWCLGYKSFKKKIYASLIQKRILKEANVIHAITDEEVKQIKSFVPSNNITTIPNGINSEEFINLPSRKELEKLYPKLIGKKVLIFLGRLHPVKGLDLLAKAFGMIARERDDVYLLIAGPDSDGYKAKVKQTFEKERTLDKVIFTGMLEGKNKLVALGGADIF</sequence>
<protein>
    <recommendedName>
        <fullName evidence="4">Glycosyltransferase subfamily 4-like N-terminal domain-containing protein</fullName>
    </recommendedName>
</protein>
<dbReference type="InterPro" id="IPR028098">
    <property type="entry name" value="Glyco_trans_4-like_N"/>
</dbReference>
<feature type="domain" description="Glycosyl transferase family 1" evidence="1">
    <location>
        <begin position="202"/>
        <end position="285"/>
    </location>
</feature>
<dbReference type="InterPro" id="IPR050194">
    <property type="entry name" value="Glycosyltransferase_grp1"/>
</dbReference>
<dbReference type="GO" id="GO:0016757">
    <property type="term" value="F:glycosyltransferase activity"/>
    <property type="evidence" value="ECO:0007669"/>
    <property type="project" value="InterPro"/>
</dbReference>
<evidence type="ECO:0008006" key="4">
    <source>
        <dbReference type="Google" id="ProtNLM"/>
    </source>
</evidence>
<dbReference type="SUPFAM" id="SSF53756">
    <property type="entry name" value="UDP-Glycosyltransferase/glycogen phosphorylase"/>
    <property type="match status" value="1"/>
</dbReference>
<proteinExistence type="predicted"/>
<dbReference type="EMBL" id="BART01003907">
    <property type="protein sequence ID" value="GAG63410.1"/>
    <property type="molecule type" value="Genomic_DNA"/>
</dbReference>
<organism evidence="3">
    <name type="scientific">marine sediment metagenome</name>
    <dbReference type="NCBI Taxonomy" id="412755"/>
    <lineage>
        <taxon>unclassified sequences</taxon>
        <taxon>metagenomes</taxon>
        <taxon>ecological metagenomes</taxon>
    </lineage>
</organism>
<reference evidence="3" key="1">
    <citation type="journal article" date="2014" name="Front. Microbiol.">
        <title>High frequency of phylogenetically diverse reductive dehalogenase-homologous genes in deep subseafloor sedimentary metagenomes.</title>
        <authorList>
            <person name="Kawai M."/>
            <person name="Futagami T."/>
            <person name="Toyoda A."/>
            <person name="Takaki Y."/>
            <person name="Nishi S."/>
            <person name="Hori S."/>
            <person name="Arai W."/>
            <person name="Tsubouchi T."/>
            <person name="Morono Y."/>
            <person name="Uchiyama I."/>
            <person name="Ito T."/>
            <person name="Fujiyama A."/>
            <person name="Inagaki F."/>
            <person name="Takami H."/>
        </authorList>
    </citation>
    <scope>NUCLEOTIDE SEQUENCE</scope>
    <source>
        <strain evidence="3">Expedition CK06-06</strain>
    </source>
</reference>
<dbReference type="Pfam" id="PF00534">
    <property type="entry name" value="Glycos_transf_1"/>
    <property type="match status" value="1"/>
</dbReference>
<accession>X0Z2H0</accession>
<dbReference type="InterPro" id="IPR001296">
    <property type="entry name" value="Glyco_trans_1"/>
</dbReference>
<evidence type="ECO:0000313" key="3">
    <source>
        <dbReference type="EMBL" id="GAG63410.1"/>
    </source>
</evidence>
<feature type="domain" description="Glycosyltransferase subfamily 4-like N-terminal" evidence="2">
    <location>
        <begin position="14"/>
        <end position="182"/>
    </location>
</feature>
<name>X0Z2H0_9ZZZZ</name>
<dbReference type="Gene3D" id="3.40.50.2000">
    <property type="entry name" value="Glycogen Phosphorylase B"/>
    <property type="match status" value="2"/>
</dbReference>
<evidence type="ECO:0000259" key="2">
    <source>
        <dbReference type="Pfam" id="PF13439"/>
    </source>
</evidence>
<evidence type="ECO:0000259" key="1">
    <source>
        <dbReference type="Pfam" id="PF00534"/>
    </source>
</evidence>
<feature type="non-terminal residue" evidence="3">
    <location>
        <position position="285"/>
    </location>
</feature>
<comment type="caution">
    <text evidence="3">The sequence shown here is derived from an EMBL/GenBank/DDBJ whole genome shotgun (WGS) entry which is preliminary data.</text>
</comment>
<dbReference type="AlphaFoldDB" id="X0Z2H0"/>
<dbReference type="PANTHER" id="PTHR45947">
    <property type="entry name" value="SULFOQUINOVOSYL TRANSFERASE SQD2"/>
    <property type="match status" value="1"/>
</dbReference>
<gene>
    <name evidence="3" type="ORF">S01H4_10296</name>
</gene>